<accession>A0AAP0X670</accession>
<dbReference type="EMBL" id="JBBPBK010000004">
    <property type="protein sequence ID" value="KAK9286630.1"/>
    <property type="molecule type" value="Genomic_DNA"/>
</dbReference>
<evidence type="ECO:0000313" key="2">
    <source>
        <dbReference type="EMBL" id="KAK9286630.1"/>
    </source>
</evidence>
<reference evidence="2 3" key="1">
    <citation type="journal article" date="2024" name="Plant J.">
        <title>Genome sequences and population genomics reveal climatic adaptation and genomic divergence between two closely related sweetgum species.</title>
        <authorList>
            <person name="Xu W.Q."/>
            <person name="Ren C.Q."/>
            <person name="Zhang X.Y."/>
            <person name="Comes H.P."/>
            <person name="Liu X.H."/>
            <person name="Li Y.G."/>
            <person name="Kettle C.J."/>
            <person name="Jalonen R."/>
            <person name="Gaisberger H."/>
            <person name="Ma Y.Z."/>
            <person name="Qiu Y.X."/>
        </authorList>
    </citation>
    <scope>NUCLEOTIDE SEQUENCE [LARGE SCALE GENOMIC DNA]</scope>
    <source>
        <strain evidence="2">Hangzhou</strain>
    </source>
</reference>
<dbReference type="InterPro" id="IPR004252">
    <property type="entry name" value="Probable_transposase_24"/>
</dbReference>
<gene>
    <name evidence="2" type="ORF">L1049_015030</name>
</gene>
<feature type="compositionally biased region" description="Low complexity" evidence="1">
    <location>
        <begin position="1"/>
        <end position="48"/>
    </location>
</feature>
<name>A0AAP0X670_LIQFO</name>
<dbReference type="Proteomes" id="UP001415857">
    <property type="component" value="Unassembled WGS sequence"/>
</dbReference>
<keyword evidence="3" id="KW-1185">Reference proteome</keyword>
<feature type="compositionally biased region" description="Basic and acidic residues" evidence="1">
    <location>
        <begin position="320"/>
        <end position="335"/>
    </location>
</feature>
<evidence type="ECO:0000256" key="1">
    <source>
        <dbReference type="SAM" id="MobiDB-lite"/>
    </source>
</evidence>
<protein>
    <submittedName>
        <fullName evidence="2">Uncharacterized protein</fullName>
    </submittedName>
</protein>
<evidence type="ECO:0000313" key="3">
    <source>
        <dbReference type="Proteomes" id="UP001415857"/>
    </source>
</evidence>
<dbReference type="AlphaFoldDB" id="A0AAP0X670"/>
<dbReference type="PANTHER" id="PTHR33144:SF45">
    <property type="entry name" value="TRANSPOSASE TNP1_EN_SPM-LIKE DOMAIN-CONTAINING PROTEIN"/>
    <property type="match status" value="1"/>
</dbReference>
<sequence length="335" mass="37619">MTSGPSQQPQDQSGLSQPQPQQAPPSCSQPNQPQQSSSQSHPSLPESSTDTDTADFVSTRRKTRGPTRCLSLWGRQEGERISVPTNKLGQPIGRLAPKLSNFLGTIARNGHVAPLTYVDWRGMPDASKEKMWQLVLSKVDISPSGRTWVLQSLGKKWKDWKSQLKAKHYYPHQTDEERLADRDERVLPDQWAILIAFWNSEEGQERTATNRANRAQQKLRHTLGTKSLARLCEEERAKRPNGEEPTWEELFILTHTRKDGQPVDEASAAAISQLCKQTAQQSKTTQGSTPLDDSQVMGEYMTMHTFEDPSPSNIRGRKPSRAEALRMATEAKRLA</sequence>
<organism evidence="2 3">
    <name type="scientific">Liquidambar formosana</name>
    <name type="common">Formosan gum</name>
    <dbReference type="NCBI Taxonomy" id="63359"/>
    <lineage>
        <taxon>Eukaryota</taxon>
        <taxon>Viridiplantae</taxon>
        <taxon>Streptophyta</taxon>
        <taxon>Embryophyta</taxon>
        <taxon>Tracheophyta</taxon>
        <taxon>Spermatophyta</taxon>
        <taxon>Magnoliopsida</taxon>
        <taxon>eudicotyledons</taxon>
        <taxon>Gunneridae</taxon>
        <taxon>Pentapetalae</taxon>
        <taxon>Saxifragales</taxon>
        <taxon>Altingiaceae</taxon>
        <taxon>Liquidambar</taxon>
    </lineage>
</organism>
<feature type="region of interest" description="Disordered" evidence="1">
    <location>
        <begin position="304"/>
        <end position="335"/>
    </location>
</feature>
<dbReference type="Pfam" id="PF03004">
    <property type="entry name" value="Transposase_24"/>
    <property type="match status" value="1"/>
</dbReference>
<proteinExistence type="predicted"/>
<dbReference type="PANTHER" id="PTHR33144">
    <property type="entry name" value="OS10G0409366 PROTEIN-RELATED"/>
    <property type="match status" value="1"/>
</dbReference>
<feature type="region of interest" description="Disordered" evidence="1">
    <location>
        <begin position="1"/>
        <end position="68"/>
    </location>
</feature>
<comment type="caution">
    <text evidence="2">The sequence shown here is derived from an EMBL/GenBank/DDBJ whole genome shotgun (WGS) entry which is preliminary data.</text>
</comment>